<protein>
    <submittedName>
        <fullName evidence="2">Lipoate--protein ligase family protein</fullName>
    </submittedName>
</protein>
<dbReference type="InterPro" id="IPR004143">
    <property type="entry name" value="BPL_LPL_catalytic"/>
</dbReference>
<keyword evidence="2" id="KW-0436">Ligase</keyword>
<evidence type="ECO:0000313" key="3">
    <source>
        <dbReference type="Proteomes" id="UP001595925"/>
    </source>
</evidence>
<sequence length="232" mass="23824">MAPPAPTRVLRAPDGSASEAVLSLADEGPVVSVGIPRRQVAFGRRDRRRAGYDRAREIAERRGFEPVERAVGGRAVAFDGATTVAFARAEPVGRERTGIADRYDRLLGDVADGLAGLGVAVERGEPENSFCPGSHSLSGEDGKLAGVAQRVRADAAVAAGVLLVTAADDLTDALAAVYGALDVPFDPETVGSVAAADGPRDATRVRRRLEDALTGDGPVEVVDTAGDGAGDG</sequence>
<organism evidence="2 3">
    <name type="scientific">Saliphagus infecundisoli</name>
    <dbReference type="NCBI Taxonomy" id="1849069"/>
    <lineage>
        <taxon>Archaea</taxon>
        <taxon>Methanobacteriati</taxon>
        <taxon>Methanobacteriota</taxon>
        <taxon>Stenosarchaea group</taxon>
        <taxon>Halobacteria</taxon>
        <taxon>Halobacteriales</taxon>
        <taxon>Natrialbaceae</taxon>
        <taxon>Saliphagus</taxon>
    </lineage>
</organism>
<gene>
    <name evidence="2" type="ORF">ACFPFO_04560</name>
</gene>
<proteinExistence type="predicted"/>
<dbReference type="SUPFAM" id="SSF55681">
    <property type="entry name" value="Class II aaRS and biotin synthetases"/>
    <property type="match status" value="1"/>
</dbReference>
<dbReference type="RefSeq" id="WP_224828295.1">
    <property type="nucleotide sequence ID" value="NZ_JAIVEF010000005.1"/>
</dbReference>
<dbReference type="Gene3D" id="3.30.930.10">
    <property type="entry name" value="Bira Bifunctional Protein, Domain 2"/>
    <property type="match status" value="1"/>
</dbReference>
<dbReference type="EMBL" id="JBHSJG010000014">
    <property type="protein sequence ID" value="MFC4987048.1"/>
    <property type="molecule type" value="Genomic_DNA"/>
</dbReference>
<reference evidence="2 3" key="1">
    <citation type="journal article" date="2019" name="Int. J. Syst. Evol. Microbiol.">
        <title>The Global Catalogue of Microorganisms (GCM) 10K type strain sequencing project: providing services to taxonomists for standard genome sequencing and annotation.</title>
        <authorList>
            <consortium name="The Broad Institute Genomics Platform"/>
            <consortium name="The Broad Institute Genome Sequencing Center for Infectious Disease"/>
            <person name="Wu L."/>
            <person name="Ma J."/>
        </authorList>
    </citation>
    <scope>NUCLEOTIDE SEQUENCE [LARGE SCALE GENOMIC DNA]</scope>
    <source>
        <strain evidence="2 3">CGMCC 1.15824</strain>
    </source>
</reference>
<comment type="caution">
    <text evidence="2">The sequence shown here is derived from an EMBL/GenBank/DDBJ whole genome shotgun (WGS) entry which is preliminary data.</text>
</comment>
<feature type="domain" description="BPL/LPL catalytic" evidence="1">
    <location>
        <begin position="25"/>
        <end position="221"/>
    </location>
</feature>
<evidence type="ECO:0000259" key="1">
    <source>
        <dbReference type="PROSITE" id="PS51733"/>
    </source>
</evidence>
<keyword evidence="3" id="KW-1185">Reference proteome</keyword>
<evidence type="ECO:0000313" key="2">
    <source>
        <dbReference type="EMBL" id="MFC4987048.1"/>
    </source>
</evidence>
<dbReference type="Proteomes" id="UP001595925">
    <property type="component" value="Unassembled WGS sequence"/>
</dbReference>
<dbReference type="AlphaFoldDB" id="A0ABD5QBH0"/>
<name>A0ABD5QBH0_9EURY</name>
<dbReference type="GO" id="GO:0016874">
    <property type="term" value="F:ligase activity"/>
    <property type="evidence" value="ECO:0007669"/>
    <property type="project" value="UniProtKB-KW"/>
</dbReference>
<dbReference type="InterPro" id="IPR045864">
    <property type="entry name" value="aa-tRNA-synth_II/BPL/LPL"/>
</dbReference>
<dbReference type="Pfam" id="PF21948">
    <property type="entry name" value="LplA-B_cat"/>
    <property type="match status" value="1"/>
</dbReference>
<accession>A0ABD5QBH0</accession>
<dbReference type="PROSITE" id="PS51733">
    <property type="entry name" value="BPL_LPL_CATALYTIC"/>
    <property type="match status" value="1"/>
</dbReference>